<accession>A0A1E3LTS3</accession>
<feature type="transmembrane region" description="Helical" evidence="2">
    <location>
        <begin position="153"/>
        <end position="173"/>
    </location>
</feature>
<dbReference type="AlphaFoldDB" id="A0A1E3LTS3"/>
<feature type="transmembrane region" description="Helical" evidence="2">
    <location>
        <begin position="283"/>
        <end position="302"/>
    </location>
</feature>
<keyword evidence="2" id="KW-0472">Membrane</keyword>
<dbReference type="SUPFAM" id="SSF53335">
    <property type="entry name" value="S-adenosyl-L-methionine-dependent methyltransferases"/>
    <property type="match status" value="1"/>
</dbReference>
<name>A0A1E3LTS3_9SPHN</name>
<evidence type="ECO:0000313" key="3">
    <source>
        <dbReference type="EMBL" id="ODP36230.1"/>
    </source>
</evidence>
<dbReference type="STRING" id="1888892.BFL28_07455"/>
<dbReference type="Proteomes" id="UP000094487">
    <property type="component" value="Unassembled WGS sequence"/>
</dbReference>
<evidence type="ECO:0000256" key="2">
    <source>
        <dbReference type="SAM" id="Phobius"/>
    </source>
</evidence>
<proteinExistence type="predicted"/>
<evidence type="ECO:0000256" key="1">
    <source>
        <dbReference type="ARBA" id="ARBA00023115"/>
    </source>
</evidence>
<feature type="transmembrane region" description="Helical" evidence="2">
    <location>
        <begin position="84"/>
        <end position="102"/>
    </location>
</feature>
<dbReference type="NCBIfam" id="NF037959">
    <property type="entry name" value="MFS_SpdSyn"/>
    <property type="match status" value="1"/>
</dbReference>
<feature type="transmembrane region" description="Helical" evidence="2">
    <location>
        <begin position="227"/>
        <end position="248"/>
    </location>
</feature>
<sequence>MSDTAAVPVAPRSRALSGPLFVATILLGSFLLFLVQPMVARMALPRLGGAPAVWNSAMLVYQALLLGGYAYAHWLGRVPVRQQAMIHLGVLAVAALWLPLGLMKLEMPADAEPAIWVPWLLGASIGPLFFAISAQAPLLQRWFAVASGGRDPYALYAASNIGSFGGLIAYPLLVEPGLALNGQSWLWTAGYGLVFAAVAACALLLPRRLVGEPHVVATSAPPSPRRVAHWVLLAFVPSGLMLATSSFLTTDIVAVPMLWVLPLGLYLLSFTIAFATPRWAADLLTKFAPVTILMFGGLMIAGSHESPMLNAIMALGLLFMAAVALHTRMYDLRPEPDRLTGFYLAMSVGGALGGVFAGLIAPILFDWTWEYPILILAAGLLVRQSFLLPPVARLWNAQEQGLRIRVLVVALLVAIVVWFGLSEHASMLGAEPLGALYLMIAVIGLLTVGKRLPYMIVLFGALFLFGGYRSLTMSWQGDIRTRSYFGVYTITDMASQRRLAHGTTLHGVQLKGGSDKLRTPTTYYVPGSAVGQAMQALPDFYGPTARVGVVGLGTGTLACYAQPGQSWRFYEIDPAVVKLASGPFRFLEECLPNANIVLGDARLRIAEAPPASLDLLILDAFSSDAVPMHLMTLEAFNSYARVLNSSGLLVVHISNRFLSLEPVVEAAARLGGWHAAGLTYHPTMMEEFEEAATSDWIALSRSPETLERLKARGGEWRQLRTTPGFTPWTDDYATILPVLRALNDDLPD</sequence>
<feature type="transmembrane region" description="Helical" evidence="2">
    <location>
        <begin position="404"/>
        <end position="421"/>
    </location>
</feature>
<feature type="transmembrane region" description="Helical" evidence="2">
    <location>
        <begin position="308"/>
        <end position="330"/>
    </location>
</feature>
<dbReference type="PANTHER" id="PTHR43317">
    <property type="entry name" value="THERMOSPERMINE SYNTHASE ACAULIS5"/>
    <property type="match status" value="1"/>
</dbReference>
<evidence type="ECO:0000313" key="4">
    <source>
        <dbReference type="Proteomes" id="UP000094487"/>
    </source>
</evidence>
<keyword evidence="2" id="KW-0812">Transmembrane</keyword>
<organism evidence="3 4">
    <name type="scientific">Sphingomonas turrisvirgatae</name>
    <dbReference type="NCBI Taxonomy" id="1888892"/>
    <lineage>
        <taxon>Bacteria</taxon>
        <taxon>Pseudomonadati</taxon>
        <taxon>Pseudomonadota</taxon>
        <taxon>Alphaproteobacteria</taxon>
        <taxon>Sphingomonadales</taxon>
        <taxon>Sphingomonadaceae</taxon>
        <taxon>Sphingomonas</taxon>
    </lineage>
</organism>
<feature type="transmembrane region" description="Helical" evidence="2">
    <location>
        <begin position="20"/>
        <end position="40"/>
    </location>
</feature>
<comment type="caution">
    <text evidence="3">The sequence shown here is derived from an EMBL/GenBank/DDBJ whole genome shotgun (WGS) entry which is preliminary data.</text>
</comment>
<dbReference type="RefSeq" id="WP_069322099.1">
    <property type="nucleotide sequence ID" value="NZ_MDDS01000081.1"/>
</dbReference>
<feature type="transmembrane region" description="Helical" evidence="2">
    <location>
        <begin position="185"/>
        <end position="206"/>
    </location>
</feature>
<keyword evidence="4" id="KW-1185">Reference proteome</keyword>
<dbReference type="EMBL" id="MDDS01000081">
    <property type="protein sequence ID" value="ODP36230.1"/>
    <property type="molecule type" value="Genomic_DNA"/>
</dbReference>
<keyword evidence="1" id="KW-0620">Polyamine biosynthesis</keyword>
<feature type="transmembrane region" description="Helical" evidence="2">
    <location>
        <begin position="114"/>
        <end position="132"/>
    </location>
</feature>
<dbReference type="InterPro" id="IPR029063">
    <property type="entry name" value="SAM-dependent_MTases_sf"/>
</dbReference>
<feature type="transmembrane region" description="Helical" evidence="2">
    <location>
        <begin position="371"/>
        <end position="392"/>
    </location>
</feature>
<feature type="transmembrane region" description="Helical" evidence="2">
    <location>
        <begin position="254"/>
        <end position="276"/>
    </location>
</feature>
<feature type="transmembrane region" description="Helical" evidence="2">
    <location>
        <begin position="342"/>
        <end position="365"/>
    </location>
</feature>
<feature type="transmembrane region" description="Helical" evidence="2">
    <location>
        <begin position="456"/>
        <end position="475"/>
    </location>
</feature>
<protein>
    <recommendedName>
        <fullName evidence="5">Spermidine synthase</fullName>
    </recommendedName>
</protein>
<evidence type="ECO:0008006" key="5">
    <source>
        <dbReference type="Google" id="ProtNLM"/>
    </source>
</evidence>
<gene>
    <name evidence="3" type="ORF">BFL28_07455</name>
</gene>
<feature type="transmembrane region" description="Helical" evidence="2">
    <location>
        <begin position="52"/>
        <end position="72"/>
    </location>
</feature>
<keyword evidence="2" id="KW-1133">Transmembrane helix</keyword>
<dbReference type="Gene3D" id="3.40.50.150">
    <property type="entry name" value="Vaccinia Virus protein VP39"/>
    <property type="match status" value="1"/>
</dbReference>
<dbReference type="CDD" id="cd02440">
    <property type="entry name" value="AdoMet_MTases"/>
    <property type="match status" value="1"/>
</dbReference>
<dbReference type="PANTHER" id="PTHR43317:SF1">
    <property type="entry name" value="THERMOSPERMINE SYNTHASE ACAULIS5"/>
    <property type="match status" value="1"/>
</dbReference>
<feature type="transmembrane region" description="Helical" evidence="2">
    <location>
        <begin position="433"/>
        <end position="449"/>
    </location>
</feature>
<dbReference type="GO" id="GO:0006596">
    <property type="term" value="P:polyamine biosynthetic process"/>
    <property type="evidence" value="ECO:0007669"/>
    <property type="project" value="UniProtKB-KW"/>
</dbReference>
<reference evidence="3 4" key="1">
    <citation type="submission" date="2016-08" db="EMBL/GenBank/DDBJ databases">
        <title>Draft genome of the agarase producing Sphingomonas sp. MCT13.</title>
        <authorList>
            <person name="D'Andrea M.M."/>
            <person name="Rossolini G.M."/>
            <person name="Thaller M.C."/>
        </authorList>
    </citation>
    <scope>NUCLEOTIDE SEQUENCE [LARGE SCALE GENOMIC DNA]</scope>
    <source>
        <strain evidence="3 4">MCT13</strain>
    </source>
</reference>